<evidence type="ECO:0008006" key="6">
    <source>
        <dbReference type="Google" id="ProtNLM"/>
    </source>
</evidence>
<dbReference type="PRINTS" id="PR00081">
    <property type="entry name" value="GDHRDH"/>
</dbReference>
<dbReference type="InterPro" id="IPR057571">
    <property type="entry name" value="SDR_PhqE-like"/>
</dbReference>
<protein>
    <recommendedName>
        <fullName evidence="6">NAD(P)-binding protein</fullName>
    </recommendedName>
</protein>
<dbReference type="SUPFAM" id="SSF51735">
    <property type="entry name" value="NAD(P)-binding Rossmann-fold domains"/>
    <property type="match status" value="1"/>
</dbReference>
<evidence type="ECO:0000256" key="2">
    <source>
        <dbReference type="ARBA" id="ARBA00022857"/>
    </source>
</evidence>
<evidence type="ECO:0000313" key="4">
    <source>
        <dbReference type="EMBL" id="KAE8147077.1"/>
    </source>
</evidence>
<dbReference type="AlphaFoldDB" id="A0A5N6TL47"/>
<proteinExistence type="inferred from homology"/>
<dbReference type="Gene3D" id="3.40.50.720">
    <property type="entry name" value="NAD(P)-binding Rossmann-like Domain"/>
    <property type="match status" value="1"/>
</dbReference>
<evidence type="ECO:0000256" key="3">
    <source>
        <dbReference type="ARBA" id="ARBA00023002"/>
    </source>
</evidence>
<dbReference type="GO" id="GO:0016491">
    <property type="term" value="F:oxidoreductase activity"/>
    <property type="evidence" value="ECO:0007669"/>
    <property type="project" value="UniProtKB-KW"/>
</dbReference>
<keyword evidence="2" id="KW-0521">NADP</keyword>
<sequence>MAPKLANKNILLIGGTAGIGLAVAKEALESGANITITSSTEERVNQARDTLSAIKPEPSRVRTYIADLSVKDKLEETIENLLKFTAEAGPIDHIVFTAGDVPPMVPLADASFGHFEAFLTVRFFGAMAVGKYAPKYMAQSKQSSITLTTGTQTQKPTFWMPPAVGGALEGLMKGLAVTLAPVRVNAVAPGFILTDLHQSLPEKYIESAVEKYTAQSLTGNIGYPEDAAEAYIYLMKDSFATASIVNTNGGILLA</sequence>
<name>A0A5N6TL47_ASPAV</name>
<gene>
    <name evidence="4" type="ORF">BDV25DRAFT_40809</name>
</gene>
<evidence type="ECO:0000256" key="1">
    <source>
        <dbReference type="ARBA" id="ARBA00006484"/>
    </source>
</evidence>
<dbReference type="EMBL" id="ML742227">
    <property type="protein sequence ID" value="KAE8147077.1"/>
    <property type="molecule type" value="Genomic_DNA"/>
</dbReference>
<reference evidence="4 5" key="1">
    <citation type="submission" date="2019-04" db="EMBL/GenBank/DDBJ databases">
        <title>Friends and foes A comparative genomics study of 23 Aspergillus species from section Flavi.</title>
        <authorList>
            <consortium name="DOE Joint Genome Institute"/>
            <person name="Kjaerbolling I."/>
            <person name="Vesth T."/>
            <person name="Frisvad J.C."/>
            <person name="Nybo J.L."/>
            <person name="Theobald S."/>
            <person name="Kildgaard S."/>
            <person name="Isbrandt T."/>
            <person name="Kuo A."/>
            <person name="Sato A."/>
            <person name="Lyhne E.K."/>
            <person name="Kogle M.E."/>
            <person name="Wiebenga A."/>
            <person name="Kun R.S."/>
            <person name="Lubbers R.J."/>
            <person name="Makela M.R."/>
            <person name="Barry K."/>
            <person name="Chovatia M."/>
            <person name="Clum A."/>
            <person name="Daum C."/>
            <person name="Haridas S."/>
            <person name="He G."/>
            <person name="LaButti K."/>
            <person name="Lipzen A."/>
            <person name="Mondo S."/>
            <person name="Riley R."/>
            <person name="Salamov A."/>
            <person name="Simmons B.A."/>
            <person name="Magnuson J.K."/>
            <person name="Henrissat B."/>
            <person name="Mortensen U.H."/>
            <person name="Larsen T.O."/>
            <person name="Devries R.P."/>
            <person name="Grigoriev I.V."/>
            <person name="Machida M."/>
            <person name="Baker S.E."/>
            <person name="Andersen M.R."/>
        </authorList>
    </citation>
    <scope>NUCLEOTIDE SEQUENCE [LARGE SCALE GENOMIC DNA]</scope>
    <source>
        <strain evidence="4 5">IBT 18842</strain>
    </source>
</reference>
<dbReference type="PANTHER" id="PTHR43477">
    <property type="entry name" value="DIHYDROANTICAPSIN 7-DEHYDROGENASE"/>
    <property type="match status" value="1"/>
</dbReference>
<organism evidence="4 5">
    <name type="scientific">Aspergillus avenaceus</name>
    <dbReference type="NCBI Taxonomy" id="36643"/>
    <lineage>
        <taxon>Eukaryota</taxon>
        <taxon>Fungi</taxon>
        <taxon>Dikarya</taxon>
        <taxon>Ascomycota</taxon>
        <taxon>Pezizomycotina</taxon>
        <taxon>Eurotiomycetes</taxon>
        <taxon>Eurotiomycetidae</taxon>
        <taxon>Eurotiales</taxon>
        <taxon>Aspergillaceae</taxon>
        <taxon>Aspergillus</taxon>
        <taxon>Aspergillus subgen. Circumdati</taxon>
    </lineage>
</organism>
<keyword evidence="5" id="KW-1185">Reference proteome</keyword>
<dbReference type="Proteomes" id="UP000325780">
    <property type="component" value="Unassembled WGS sequence"/>
</dbReference>
<keyword evidence="3" id="KW-0560">Oxidoreductase</keyword>
<dbReference type="Pfam" id="PF23441">
    <property type="entry name" value="SDR"/>
    <property type="match status" value="1"/>
</dbReference>
<evidence type="ECO:0000313" key="5">
    <source>
        <dbReference type="Proteomes" id="UP000325780"/>
    </source>
</evidence>
<dbReference type="CDD" id="cd05233">
    <property type="entry name" value="SDR_c"/>
    <property type="match status" value="1"/>
</dbReference>
<comment type="similarity">
    <text evidence="1">Belongs to the short-chain dehydrogenases/reductases (SDR) family.</text>
</comment>
<dbReference type="InterPro" id="IPR002347">
    <property type="entry name" value="SDR_fam"/>
</dbReference>
<dbReference type="OrthoDB" id="294295at2759"/>
<dbReference type="InterPro" id="IPR036291">
    <property type="entry name" value="NAD(P)-bd_dom_sf"/>
</dbReference>
<accession>A0A5N6TL47</accession>
<dbReference type="InterPro" id="IPR051122">
    <property type="entry name" value="SDR_DHRS6-like"/>
</dbReference>
<dbReference type="PANTHER" id="PTHR43477:SF1">
    <property type="entry name" value="DIHYDROANTICAPSIN 7-DEHYDROGENASE"/>
    <property type="match status" value="1"/>
</dbReference>